<comment type="caution">
    <text evidence="4">The sequence shown here is derived from an EMBL/GenBank/DDBJ whole genome shotgun (WGS) entry which is preliminary data.</text>
</comment>
<dbReference type="SUPFAM" id="SSF50891">
    <property type="entry name" value="Cyclophilin-like"/>
    <property type="match status" value="1"/>
</dbReference>
<evidence type="ECO:0000259" key="2">
    <source>
        <dbReference type="Pfam" id="PF07833"/>
    </source>
</evidence>
<dbReference type="InterPro" id="IPR036582">
    <property type="entry name" value="Mao_N_sf"/>
</dbReference>
<dbReference type="SUPFAM" id="SSF55383">
    <property type="entry name" value="Copper amine oxidase, domain N"/>
    <property type="match status" value="1"/>
</dbReference>
<organism evidence="4 5">
    <name type="scientific">Ructibacterium gallinarum</name>
    <dbReference type="NCBI Taxonomy" id="2779355"/>
    <lineage>
        <taxon>Bacteria</taxon>
        <taxon>Bacillati</taxon>
        <taxon>Bacillota</taxon>
        <taxon>Clostridia</taxon>
        <taxon>Eubacteriales</taxon>
        <taxon>Oscillospiraceae</taxon>
        <taxon>Ructibacterium</taxon>
    </lineage>
</organism>
<dbReference type="InterPro" id="IPR012854">
    <property type="entry name" value="Cu_amine_oxidase-like_N"/>
</dbReference>
<name>A0A9D5RA48_9FIRM</name>
<dbReference type="Proteomes" id="UP000806542">
    <property type="component" value="Unassembled WGS sequence"/>
</dbReference>
<feature type="compositionally biased region" description="Polar residues" evidence="1">
    <location>
        <begin position="40"/>
        <end position="53"/>
    </location>
</feature>
<gene>
    <name evidence="4" type="ORF">INF28_11815</name>
</gene>
<evidence type="ECO:0000313" key="5">
    <source>
        <dbReference type="Proteomes" id="UP000806542"/>
    </source>
</evidence>
<accession>A0A9D5RA48</accession>
<protein>
    <recommendedName>
        <fullName evidence="6">Cyclophilin-like domain-containing protein</fullName>
    </recommendedName>
</protein>
<feature type="domain" description="Cyclophilin-like" evidence="3">
    <location>
        <begin position="67"/>
        <end position="176"/>
    </location>
</feature>
<reference evidence="4" key="1">
    <citation type="submission" date="2020-10" db="EMBL/GenBank/DDBJ databases">
        <title>ChiBAC.</title>
        <authorList>
            <person name="Zenner C."/>
            <person name="Hitch T.C.A."/>
            <person name="Clavel T."/>
        </authorList>
    </citation>
    <scope>NUCLEOTIDE SEQUENCE</scope>
    <source>
        <strain evidence="4">DSM 107454</strain>
    </source>
</reference>
<evidence type="ECO:0000259" key="3">
    <source>
        <dbReference type="Pfam" id="PF18050"/>
    </source>
</evidence>
<evidence type="ECO:0000256" key="1">
    <source>
        <dbReference type="SAM" id="MobiDB-lite"/>
    </source>
</evidence>
<evidence type="ECO:0008006" key="6">
    <source>
        <dbReference type="Google" id="ProtNLM"/>
    </source>
</evidence>
<dbReference type="AlphaFoldDB" id="A0A9D5RA48"/>
<proteinExistence type="predicted"/>
<dbReference type="InterPro" id="IPR041183">
    <property type="entry name" value="Cyclophilin-like"/>
</dbReference>
<dbReference type="InterPro" id="IPR029000">
    <property type="entry name" value="Cyclophilin-like_dom_sf"/>
</dbReference>
<evidence type="ECO:0000313" key="4">
    <source>
        <dbReference type="EMBL" id="MBE5041139.1"/>
    </source>
</evidence>
<dbReference type="Pfam" id="PF07833">
    <property type="entry name" value="Cu_amine_oxidN1"/>
    <property type="match status" value="1"/>
</dbReference>
<sequence>MLPIRFIAENFGFNVEWDEQTQEITILQAEANKPNAPELEQSSTSPDMSVSEENLTEEDNMENTLLITIGDKTLTATLADTVGSAALKDLLSEEPITIDMRDYGGFEKVGSLGQNLPTDDTQTTTQAGDIVLYQGNQIVIFYGSNSWSYTRLGKMNNLTQAELKEILGNGSVTITLSLD</sequence>
<feature type="domain" description="Copper amine oxidase-like N-terminal" evidence="2">
    <location>
        <begin position="1"/>
        <end position="26"/>
    </location>
</feature>
<dbReference type="Pfam" id="PF18050">
    <property type="entry name" value="Cyclophil_like2"/>
    <property type="match status" value="1"/>
</dbReference>
<feature type="region of interest" description="Disordered" evidence="1">
    <location>
        <begin position="33"/>
        <end position="57"/>
    </location>
</feature>
<dbReference type="Gene3D" id="2.40.100.20">
    <property type="match status" value="1"/>
</dbReference>
<keyword evidence="5" id="KW-1185">Reference proteome</keyword>
<dbReference type="EMBL" id="JADCKB010000036">
    <property type="protein sequence ID" value="MBE5041139.1"/>
    <property type="molecule type" value="Genomic_DNA"/>
</dbReference>